<dbReference type="RefSeq" id="WP_038068352.1">
    <property type="nucleotide sequence ID" value="NZ_FOVB01000017.1"/>
</dbReference>
<comment type="caution">
    <text evidence="1">The sequence shown here is derived from an EMBL/GenBank/DDBJ whole genome shotgun (WGS) entry which is preliminary data.</text>
</comment>
<dbReference type="Proteomes" id="UP000027725">
    <property type="component" value="Unassembled WGS sequence"/>
</dbReference>
<evidence type="ECO:0000313" key="2">
    <source>
        <dbReference type="Proteomes" id="UP000027725"/>
    </source>
</evidence>
<name>A0A074U1I9_9RHOB</name>
<keyword evidence="2" id="KW-1185">Reference proteome</keyword>
<reference evidence="1 2" key="1">
    <citation type="submission" date="2014-03" db="EMBL/GenBank/DDBJ databases">
        <title>The draft genome sequence of Thioclava dalianensis DLFJ1-1.</title>
        <authorList>
            <person name="Lai Q."/>
            <person name="Shao Z."/>
        </authorList>
    </citation>
    <scope>NUCLEOTIDE SEQUENCE [LARGE SCALE GENOMIC DNA]</scope>
    <source>
        <strain evidence="1 2">DLFJ1-1</strain>
    </source>
</reference>
<gene>
    <name evidence="1" type="ORF">DL1_11230</name>
</gene>
<dbReference type="EMBL" id="JHEH01000030">
    <property type="protein sequence ID" value="KEP68537.1"/>
    <property type="molecule type" value="Genomic_DNA"/>
</dbReference>
<evidence type="ECO:0000313" key="1">
    <source>
        <dbReference type="EMBL" id="KEP68537.1"/>
    </source>
</evidence>
<dbReference type="AlphaFoldDB" id="A0A074U1I9"/>
<accession>A0A074U1I9</accession>
<dbReference type="STRING" id="1185766.SAMN05216224_11751"/>
<dbReference type="OrthoDB" id="7875778at2"/>
<protein>
    <submittedName>
        <fullName evidence="1">Uncharacterized protein</fullName>
    </submittedName>
</protein>
<organism evidence="1 2">
    <name type="scientific">Thioclava dalianensis</name>
    <dbReference type="NCBI Taxonomy" id="1185766"/>
    <lineage>
        <taxon>Bacteria</taxon>
        <taxon>Pseudomonadati</taxon>
        <taxon>Pseudomonadota</taxon>
        <taxon>Alphaproteobacteria</taxon>
        <taxon>Rhodobacterales</taxon>
        <taxon>Paracoccaceae</taxon>
        <taxon>Thioclava</taxon>
    </lineage>
</organism>
<sequence>MKFSVRAFLDNPGGAYDPAPIHEFDTDTATEAVIPMVGDYLRWDDSSPTYKVIARHFDYAGKRCAIEVEKTESRWRFD</sequence>
<proteinExistence type="predicted"/>